<protein>
    <submittedName>
        <fullName evidence="7">Recombinase family protein</fullName>
    </submittedName>
</protein>
<organism evidence="7 8">
    <name type="scientific">Agrobacterium vitis</name>
    <name type="common">Rhizobium vitis</name>
    <dbReference type="NCBI Taxonomy" id="373"/>
    <lineage>
        <taxon>Bacteria</taxon>
        <taxon>Pseudomonadati</taxon>
        <taxon>Pseudomonadota</taxon>
        <taxon>Alphaproteobacteria</taxon>
        <taxon>Hyphomicrobiales</taxon>
        <taxon>Rhizobiaceae</taxon>
        <taxon>Rhizobium/Agrobacterium group</taxon>
        <taxon>Agrobacterium</taxon>
    </lineage>
</organism>
<feature type="active site" description="O-(5'-phospho-DNA)-serine intermediate" evidence="4 5">
    <location>
        <position position="10"/>
    </location>
</feature>
<evidence type="ECO:0000256" key="1">
    <source>
        <dbReference type="ARBA" id="ARBA00022908"/>
    </source>
</evidence>
<dbReference type="InterPro" id="IPR036162">
    <property type="entry name" value="Resolvase-like_N_sf"/>
</dbReference>
<dbReference type="InterPro" id="IPR006118">
    <property type="entry name" value="Recombinase_CS"/>
</dbReference>
<comment type="caution">
    <text evidence="7">The sequence shown here is derived from an EMBL/GenBank/DDBJ whole genome shotgun (WGS) entry which is preliminary data.</text>
</comment>
<accession>A0A368NP06</accession>
<evidence type="ECO:0000259" key="6">
    <source>
        <dbReference type="PROSITE" id="PS51736"/>
    </source>
</evidence>
<dbReference type="PANTHER" id="PTHR30461">
    <property type="entry name" value="DNA-INVERTASE FROM LAMBDOID PROPHAGE"/>
    <property type="match status" value="1"/>
</dbReference>
<sequence>MKKIGYLRVSTGEQCPDRQIDGLKDLCDEYVVETLSAVSRKRPIYEQTIRSLEAGDMLVIWDLDRAFRSAKDALNELDALNKRGVAFTIASLNIDTTTPEGYFIYTIMSGLAEFEQRMLSRRTKQGLAAARRRGVRLGRPPKLTPAQLSDARRRIATGAAKPAQIAAEHGIAPWSLTRAINRSLRG</sequence>
<evidence type="ECO:0000256" key="3">
    <source>
        <dbReference type="ARBA" id="ARBA00023172"/>
    </source>
</evidence>
<dbReference type="GO" id="GO:0000150">
    <property type="term" value="F:DNA strand exchange activity"/>
    <property type="evidence" value="ECO:0007669"/>
    <property type="project" value="InterPro"/>
</dbReference>
<dbReference type="Gene3D" id="1.10.10.60">
    <property type="entry name" value="Homeodomain-like"/>
    <property type="match status" value="1"/>
</dbReference>
<name>A0A368NP06_AGRVI</name>
<dbReference type="OrthoDB" id="9800103at2"/>
<keyword evidence="3" id="KW-0233">DNA recombination</keyword>
<evidence type="ECO:0000313" key="7">
    <source>
        <dbReference type="EMBL" id="KAA3529743.1"/>
    </source>
</evidence>
<keyword evidence="2" id="KW-0238">DNA-binding</keyword>
<gene>
    <name evidence="7" type="ORF">DXT89_08550</name>
</gene>
<evidence type="ECO:0000256" key="4">
    <source>
        <dbReference type="PIRSR" id="PIRSR606118-50"/>
    </source>
</evidence>
<dbReference type="SUPFAM" id="SSF53041">
    <property type="entry name" value="Resolvase-like"/>
    <property type="match status" value="1"/>
</dbReference>
<dbReference type="SMART" id="SM00857">
    <property type="entry name" value="Resolvase"/>
    <property type="match status" value="1"/>
</dbReference>
<dbReference type="AlphaFoldDB" id="A0A368NP06"/>
<dbReference type="InterPro" id="IPR006119">
    <property type="entry name" value="Resolv_N"/>
</dbReference>
<reference evidence="7 8" key="1">
    <citation type="submission" date="2018-08" db="EMBL/GenBank/DDBJ databases">
        <title>Genome sequencing of Agrobacterium vitis strain ICMP 10754.</title>
        <authorList>
            <person name="Visnovsky S.B."/>
            <person name="Pitman A.R."/>
        </authorList>
    </citation>
    <scope>NUCLEOTIDE SEQUENCE [LARGE SCALE GENOMIC DNA]</scope>
    <source>
        <strain evidence="7 8">ICMP 10754</strain>
    </source>
</reference>
<proteinExistence type="predicted"/>
<dbReference type="PROSITE" id="PS00397">
    <property type="entry name" value="RECOMBINASES_1"/>
    <property type="match status" value="1"/>
</dbReference>
<dbReference type="EMBL" id="QUSG01000003">
    <property type="protein sequence ID" value="KAA3529743.1"/>
    <property type="molecule type" value="Genomic_DNA"/>
</dbReference>
<evidence type="ECO:0000313" key="8">
    <source>
        <dbReference type="Proteomes" id="UP000436911"/>
    </source>
</evidence>
<dbReference type="PANTHER" id="PTHR30461:SF2">
    <property type="entry name" value="SERINE RECOMBINASE PINE-RELATED"/>
    <property type="match status" value="1"/>
</dbReference>
<dbReference type="InterPro" id="IPR050639">
    <property type="entry name" value="SSR_resolvase"/>
</dbReference>
<dbReference type="GO" id="GO:0015074">
    <property type="term" value="P:DNA integration"/>
    <property type="evidence" value="ECO:0007669"/>
    <property type="project" value="UniProtKB-KW"/>
</dbReference>
<dbReference type="GO" id="GO:0003677">
    <property type="term" value="F:DNA binding"/>
    <property type="evidence" value="ECO:0007669"/>
    <property type="project" value="UniProtKB-KW"/>
</dbReference>
<dbReference type="GeneID" id="60683856"/>
<dbReference type="RefSeq" id="WP_060718581.1">
    <property type="nucleotide sequence ID" value="NZ_JABFNP010000001.1"/>
</dbReference>
<keyword evidence="1" id="KW-0229">DNA integration</keyword>
<dbReference type="CDD" id="cd03768">
    <property type="entry name" value="SR_ResInv"/>
    <property type="match status" value="1"/>
</dbReference>
<dbReference type="Gene3D" id="3.40.50.1390">
    <property type="entry name" value="Resolvase, N-terminal catalytic domain"/>
    <property type="match status" value="1"/>
</dbReference>
<dbReference type="Proteomes" id="UP000436911">
    <property type="component" value="Unassembled WGS sequence"/>
</dbReference>
<evidence type="ECO:0000256" key="5">
    <source>
        <dbReference type="PROSITE-ProRule" id="PRU10137"/>
    </source>
</evidence>
<dbReference type="PROSITE" id="PS51736">
    <property type="entry name" value="RECOMBINASES_3"/>
    <property type="match status" value="1"/>
</dbReference>
<dbReference type="Pfam" id="PF00239">
    <property type="entry name" value="Resolvase"/>
    <property type="match status" value="1"/>
</dbReference>
<feature type="domain" description="Resolvase/invertase-type recombinase catalytic" evidence="6">
    <location>
        <begin position="2"/>
        <end position="134"/>
    </location>
</feature>
<evidence type="ECO:0000256" key="2">
    <source>
        <dbReference type="ARBA" id="ARBA00023125"/>
    </source>
</evidence>